<dbReference type="EMBL" id="BA000037">
    <property type="protein sequence ID" value="BAC93638.1"/>
    <property type="molecule type" value="Genomic_DNA"/>
</dbReference>
<evidence type="ECO:0000313" key="2">
    <source>
        <dbReference type="Proteomes" id="UP000002675"/>
    </source>
</evidence>
<accession>Q7MN43</accession>
<dbReference type="AlphaFoldDB" id="Q7MN43"/>
<evidence type="ECO:0000313" key="1">
    <source>
        <dbReference type="EMBL" id="BAC93638.1"/>
    </source>
</evidence>
<name>Q7MN43_VIBVY</name>
<gene>
    <name evidence="1" type="ordered locus">VV0875</name>
</gene>
<protein>
    <submittedName>
        <fullName evidence="1">Uncharacterized protein</fullName>
    </submittedName>
</protein>
<sequence length="39" mass="4432">MFKPLFILHGASPFTRSAIMLIQACVHKNQREFNLGSDL</sequence>
<proteinExistence type="predicted"/>
<reference evidence="1 2" key="1">
    <citation type="journal article" date="2003" name="Genome Res.">
        <title>Comparative genome analysis of Vibrio vulnificus, a marine pathogen.</title>
        <authorList>
            <person name="Chen C.Y."/>
            <person name="Wu K.M."/>
            <person name="Chang Y.C."/>
            <person name="Chang C.H."/>
            <person name="Tsai H.C."/>
            <person name="Liao T.L."/>
            <person name="Liu Y.M."/>
            <person name="Chen H.J."/>
            <person name="Shen A.B."/>
            <person name="Li J.C."/>
            <person name="Su T.L."/>
            <person name="Shao C.P."/>
            <person name="Lee C.T."/>
            <person name="Hor L.I."/>
            <person name="Tsai S.F."/>
        </authorList>
    </citation>
    <scope>NUCLEOTIDE SEQUENCE [LARGE SCALE GENOMIC DNA]</scope>
    <source>
        <strain evidence="1 2">YJ016</strain>
    </source>
</reference>
<organism evidence="1 2">
    <name type="scientific">Vibrio vulnificus (strain YJ016)</name>
    <dbReference type="NCBI Taxonomy" id="196600"/>
    <lineage>
        <taxon>Bacteria</taxon>
        <taxon>Pseudomonadati</taxon>
        <taxon>Pseudomonadota</taxon>
        <taxon>Gammaproteobacteria</taxon>
        <taxon>Vibrionales</taxon>
        <taxon>Vibrionaceae</taxon>
        <taxon>Vibrio</taxon>
    </lineage>
</organism>
<dbReference type="KEGG" id="vvy:VV0875"/>
<dbReference type="Proteomes" id="UP000002675">
    <property type="component" value="Chromosome I"/>
</dbReference>
<dbReference type="HOGENOM" id="CLU_3319222_0_0_6"/>